<evidence type="ECO:0000313" key="12">
    <source>
        <dbReference type="EMBL" id="AMF93343.2"/>
    </source>
</evidence>
<accession>A0AAX2LV04</accession>
<dbReference type="EC" id="3.1.4.52" evidence="2"/>
<proteinExistence type="predicted"/>
<dbReference type="AlphaFoldDB" id="A0AAX2LV04"/>
<dbReference type="GO" id="GO:0005886">
    <property type="term" value="C:plasma membrane"/>
    <property type="evidence" value="ECO:0007669"/>
    <property type="project" value="UniProtKB-SubCell"/>
</dbReference>
<evidence type="ECO:0000256" key="10">
    <source>
        <dbReference type="SAM" id="Phobius"/>
    </source>
</evidence>
<dbReference type="InterPro" id="IPR001633">
    <property type="entry name" value="EAL_dom"/>
</dbReference>
<dbReference type="Gene3D" id="3.20.20.450">
    <property type="entry name" value="EAL domain"/>
    <property type="match status" value="1"/>
</dbReference>
<dbReference type="Proteomes" id="UP000057088">
    <property type="component" value="Chromosome 1"/>
</dbReference>
<dbReference type="EMBL" id="UHIP01000002">
    <property type="protein sequence ID" value="SUQ26972.1"/>
    <property type="molecule type" value="Genomic_DNA"/>
</dbReference>
<evidence type="ECO:0000256" key="8">
    <source>
        <dbReference type="ARBA" id="ARBA00023136"/>
    </source>
</evidence>
<evidence type="ECO:0000256" key="1">
    <source>
        <dbReference type="ARBA" id="ARBA00004651"/>
    </source>
</evidence>
<evidence type="ECO:0000313" key="14">
    <source>
        <dbReference type="Proteomes" id="UP000057088"/>
    </source>
</evidence>
<reference evidence="12" key="2">
    <citation type="submission" date="2018-01" db="EMBL/GenBank/DDBJ databases">
        <title>FDA dAtabase for Regulatory Grade micrObial Sequences (FDA-ARGOS): Supporting development and validation of Infectious Disease Dx tests.</title>
        <authorList>
            <person name="Hoffmann M."/>
            <person name="Allard M."/>
            <person name="Evans P."/>
            <person name="Brown E."/>
            <person name="Tallon L."/>
            <person name="Sadzewicz L."/>
            <person name="Sengamalay N."/>
            <person name="Ott S."/>
            <person name="Godinez A."/>
            <person name="Nagaraj S."/>
            <person name="Vyas G."/>
            <person name="Aluvathingal J."/>
            <person name="Nadendla S."/>
            <person name="Geyer C."/>
            <person name="Sichtig H."/>
        </authorList>
    </citation>
    <scope>NUCLEOTIDE SEQUENCE</scope>
    <source>
        <strain evidence="12">ATCC 33809</strain>
    </source>
</reference>
<organism evidence="13 15">
    <name type="scientific">Vibrio fluvialis</name>
    <dbReference type="NCBI Taxonomy" id="676"/>
    <lineage>
        <taxon>Bacteria</taxon>
        <taxon>Pseudomonadati</taxon>
        <taxon>Pseudomonadota</taxon>
        <taxon>Gammaproteobacteria</taxon>
        <taxon>Vibrionales</taxon>
        <taxon>Vibrionaceae</taxon>
        <taxon>Vibrio</taxon>
    </lineage>
</organism>
<dbReference type="EMBL" id="CP014034">
    <property type="protein sequence ID" value="AMF93343.2"/>
    <property type="molecule type" value="Genomic_DNA"/>
</dbReference>
<feature type="transmembrane region" description="Helical" evidence="10">
    <location>
        <begin position="20"/>
        <end position="42"/>
    </location>
</feature>
<evidence type="ECO:0000256" key="7">
    <source>
        <dbReference type="ARBA" id="ARBA00022989"/>
    </source>
</evidence>
<evidence type="ECO:0000256" key="9">
    <source>
        <dbReference type="ARBA" id="ARBA00034290"/>
    </source>
</evidence>
<evidence type="ECO:0000259" key="11">
    <source>
        <dbReference type="PROSITE" id="PS50883"/>
    </source>
</evidence>
<keyword evidence="5 10" id="KW-0812">Transmembrane</keyword>
<keyword evidence="3" id="KW-1003">Cell membrane</keyword>
<reference evidence="14" key="1">
    <citation type="submission" date="2015-12" db="EMBL/GenBank/DDBJ databases">
        <title>FDA dAtabase for Regulatory Grade micrObial Sequences (FDA-ARGOS): Supporting development and validation of Infectious Disease Dx tests.</title>
        <authorList>
            <person name="Hoffmann M."/>
            <person name="Allard M."/>
            <person name="Evans P."/>
            <person name="Brown E."/>
            <person name="Tallon L.J."/>
            <person name="Sadzewicz L."/>
            <person name="Sengamalay N."/>
            <person name="Ott S."/>
            <person name="Godinez A."/>
            <person name="Nagaraj S."/>
            <person name="Vyas G."/>
            <person name="Aluvathingal J."/>
            <person name="Nadendla S."/>
            <person name="Geyer C."/>
            <person name="Sichtig H."/>
        </authorList>
    </citation>
    <scope>NUCLEOTIDE SEQUENCE [LARGE SCALE GENOMIC DNA]</scope>
    <source>
        <strain evidence="14">ATCC 33809</strain>
    </source>
</reference>
<dbReference type="InterPro" id="IPR035919">
    <property type="entry name" value="EAL_sf"/>
</dbReference>
<evidence type="ECO:0000256" key="6">
    <source>
        <dbReference type="ARBA" id="ARBA00022801"/>
    </source>
</evidence>
<dbReference type="SMART" id="SM00052">
    <property type="entry name" value="EAL"/>
    <property type="match status" value="1"/>
</dbReference>
<dbReference type="Proteomes" id="UP000254626">
    <property type="component" value="Unassembled WGS sequence"/>
</dbReference>
<evidence type="ECO:0000256" key="2">
    <source>
        <dbReference type="ARBA" id="ARBA00012282"/>
    </source>
</evidence>
<keyword evidence="8 10" id="KW-0472">Membrane</keyword>
<comment type="catalytic activity">
    <reaction evidence="9">
        <text>3',3'-c-di-GMP + H2O = 5'-phosphoguanylyl(3'-&gt;5')guanosine + H(+)</text>
        <dbReference type="Rhea" id="RHEA:24902"/>
        <dbReference type="ChEBI" id="CHEBI:15377"/>
        <dbReference type="ChEBI" id="CHEBI:15378"/>
        <dbReference type="ChEBI" id="CHEBI:58754"/>
        <dbReference type="ChEBI" id="CHEBI:58805"/>
        <dbReference type="EC" id="3.1.4.52"/>
    </reaction>
</comment>
<dbReference type="PANTHER" id="PTHR33121:SF79">
    <property type="entry name" value="CYCLIC DI-GMP PHOSPHODIESTERASE PDED-RELATED"/>
    <property type="match status" value="1"/>
</dbReference>
<evidence type="ECO:0000313" key="13">
    <source>
        <dbReference type="EMBL" id="SUQ26972.1"/>
    </source>
</evidence>
<dbReference type="SUPFAM" id="SSF141868">
    <property type="entry name" value="EAL domain-like"/>
    <property type="match status" value="1"/>
</dbReference>
<protein>
    <recommendedName>
        <fullName evidence="2">cyclic-guanylate-specific phosphodiesterase</fullName>
        <ecNumber evidence="2">3.1.4.52</ecNumber>
    </recommendedName>
</protein>
<reference evidence="13 15" key="3">
    <citation type="submission" date="2018-06" db="EMBL/GenBank/DDBJ databases">
        <authorList>
            <consortium name="Pathogen Informatics"/>
            <person name="Doyle S."/>
        </authorList>
    </citation>
    <scope>NUCLEOTIDE SEQUENCE [LARGE SCALE GENOMIC DNA]</scope>
    <source>
        <strain evidence="13 15">NCTC11327</strain>
    </source>
</reference>
<dbReference type="Pfam" id="PF12792">
    <property type="entry name" value="CSS-motif"/>
    <property type="match status" value="1"/>
</dbReference>
<evidence type="ECO:0000256" key="3">
    <source>
        <dbReference type="ARBA" id="ARBA00022475"/>
    </source>
</evidence>
<keyword evidence="4" id="KW-0973">c-di-GMP</keyword>
<name>A0AAX2LV04_VIBFL</name>
<dbReference type="Pfam" id="PF00563">
    <property type="entry name" value="EAL"/>
    <property type="match status" value="1"/>
</dbReference>
<sequence>MLTTQLTPKFLLRKLNRQSLIHHIFLLGLSILIYALICVFYSNRLFDYLGNQSVSQIEQALQHTRQQTQSLIDQVHTDVPCSNVAENLRKFVFKSDYAKEIGIFHGSPLIYCTSSQGESSVRIYNSVFQRVVASPTHETLTFTKTAITKTHSVIYLYADDDLNGVSMVIPPRYLTRLVTNMIGHHHLPFVIKIYDNPVLNKQADGIIKTLGFKSQVFPLVLEFYLTPKTYVHFLYSEAWILLCVYFIILSVYLYKRKKVIQKQSLESSILHALKDKQFSVHFQPIIQASTQKVTGCEALLRWNHPTQGQIPPTIFIPLAERLGFIEQLTDFVIEKALKLIERNPDLMQGKYVSVNIDRSLMCDVAFTYRMVERVMTNSKFAQHIAFEITENGDFTDHELNMVERNFQLLSQAGIRLLVDDFGTGYSGLNFVRQFHFDTLKIDRVFVKNLGHEPHLNNLLMSMLQLAQSLDMQVIVEGVETQEQLDILRELGVDYIQGYLYSKPLPAREFVDYLAGNAQESEGQLSLALS</sequence>
<keyword evidence="14" id="KW-1185">Reference proteome</keyword>
<feature type="transmembrane region" description="Helical" evidence="10">
    <location>
        <begin position="233"/>
        <end position="254"/>
    </location>
</feature>
<dbReference type="PANTHER" id="PTHR33121">
    <property type="entry name" value="CYCLIC DI-GMP PHOSPHODIESTERASE PDEF"/>
    <property type="match status" value="1"/>
</dbReference>
<comment type="subcellular location">
    <subcellularLocation>
        <location evidence="1">Cell membrane</location>
        <topology evidence="1">Multi-pass membrane protein</topology>
    </subcellularLocation>
</comment>
<evidence type="ECO:0000256" key="5">
    <source>
        <dbReference type="ARBA" id="ARBA00022692"/>
    </source>
</evidence>
<keyword evidence="6" id="KW-0378">Hydrolase</keyword>
<feature type="domain" description="EAL" evidence="11">
    <location>
        <begin position="262"/>
        <end position="517"/>
    </location>
</feature>
<gene>
    <name evidence="13" type="primary">yjcC_3</name>
    <name evidence="12" type="ORF">AL536_01330</name>
    <name evidence="13" type="ORF">NCTC11327_03838</name>
</gene>
<keyword evidence="7 10" id="KW-1133">Transmembrane helix</keyword>
<dbReference type="InterPro" id="IPR050706">
    <property type="entry name" value="Cyclic-di-GMP_PDE-like"/>
</dbReference>
<evidence type="ECO:0000256" key="4">
    <source>
        <dbReference type="ARBA" id="ARBA00022636"/>
    </source>
</evidence>
<dbReference type="InterPro" id="IPR024744">
    <property type="entry name" value="CSS-motif_dom"/>
</dbReference>
<dbReference type="CDD" id="cd01948">
    <property type="entry name" value="EAL"/>
    <property type="match status" value="1"/>
</dbReference>
<evidence type="ECO:0000313" key="15">
    <source>
        <dbReference type="Proteomes" id="UP000254626"/>
    </source>
</evidence>
<dbReference type="GO" id="GO:0071111">
    <property type="term" value="F:cyclic-guanylate-specific phosphodiesterase activity"/>
    <property type="evidence" value="ECO:0007669"/>
    <property type="project" value="UniProtKB-EC"/>
</dbReference>
<dbReference type="PROSITE" id="PS50883">
    <property type="entry name" value="EAL"/>
    <property type="match status" value="1"/>
</dbReference>